<dbReference type="Proteomes" id="UP000004840">
    <property type="component" value="Unassembled WGS sequence"/>
</dbReference>
<keyword evidence="2" id="KW-0328">Glycosyltransferase</keyword>
<protein>
    <submittedName>
        <fullName evidence="2">Putative family 2 glycosyl transferase</fullName>
        <ecNumber evidence="2">2.4.-.-</ecNumber>
    </submittedName>
</protein>
<accession>G7I1L2</accession>
<dbReference type="CDD" id="cd00761">
    <property type="entry name" value="Glyco_tranf_GTA_type"/>
    <property type="match status" value="1"/>
</dbReference>
<reference evidence="2 3" key="1">
    <citation type="journal article" date="2012" name="J. Bacteriol.">
        <title>Genome Sequence of Corynebacterium casei UCMA 3821, Isolated from a Smear-Ripened Cheese.</title>
        <authorList>
            <person name="Monnet C."/>
            <person name="Loux V."/>
            <person name="Bento P."/>
            <person name="Gibrat J.F."/>
            <person name="Straub C."/>
            <person name="Bonnarme P."/>
            <person name="Landaud S."/>
            <person name="Irlinger F."/>
        </authorList>
    </citation>
    <scope>NUCLEOTIDE SEQUENCE [LARGE SCALE GENOMIC DNA]</scope>
    <source>
        <strain evidence="2 3">UCMA 3821</strain>
    </source>
</reference>
<dbReference type="SUPFAM" id="SSF53448">
    <property type="entry name" value="Nucleotide-diphospho-sugar transferases"/>
    <property type="match status" value="2"/>
</dbReference>
<dbReference type="Pfam" id="PF00535">
    <property type="entry name" value="Glycos_transf_2"/>
    <property type="match status" value="1"/>
</dbReference>
<dbReference type="GO" id="GO:0016758">
    <property type="term" value="F:hexosyltransferase activity"/>
    <property type="evidence" value="ECO:0007669"/>
    <property type="project" value="UniProtKB-ARBA"/>
</dbReference>
<dbReference type="InterPro" id="IPR001173">
    <property type="entry name" value="Glyco_trans_2-like"/>
</dbReference>
<dbReference type="InterPro" id="IPR029044">
    <property type="entry name" value="Nucleotide-diphossugar_trans"/>
</dbReference>
<organism evidence="2 3">
    <name type="scientific">Corynebacterium casei UCMA 3821</name>
    <dbReference type="NCBI Taxonomy" id="1110505"/>
    <lineage>
        <taxon>Bacteria</taxon>
        <taxon>Bacillati</taxon>
        <taxon>Actinomycetota</taxon>
        <taxon>Actinomycetes</taxon>
        <taxon>Mycobacteriales</taxon>
        <taxon>Corynebacteriaceae</taxon>
        <taxon>Corynebacterium</taxon>
    </lineage>
</organism>
<keyword evidence="2" id="KW-0808">Transferase</keyword>
<feature type="domain" description="Glycosyltransferase 2-like" evidence="1">
    <location>
        <begin position="250"/>
        <end position="367"/>
    </location>
</feature>
<dbReference type="PANTHER" id="PTHR22916">
    <property type="entry name" value="GLYCOSYLTRANSFERASE"/>
    <property type="match status" value="1"/>
</dbReference>
<dbReference type="EMBL" id="CAFW01000101">
    <property type="protein sequence ID" value="CCE56327.1"/>
    <property type="molecule type" value="Genomic_DNA"/>
</dbReference>
<evidence type="ECO:0000259" key="1">
    <source>
        <dbReference type="Pfam" id="PF00535"/>
    </source>
</evidence>
<gene>
    <name evidence="2" type="ORF">CCAS_14390</name>
</gene>
<evidence type="ECO:0000313" key="3">
    <source>
        <dbReference type="Proteomes" id="UP000004840"/>
    </source>
</evidence>
<proteinExistence type="predicted"/>
<name>G7I1L2_9CORY</name>
<sequence length="739" mass="81037">MRGISVICTGQISDASDFIAYLQKIVNVDGIAEVVVPLTADGISTPDFSEHFFEFADSLESMIVPVVLSDKMTRPQAINQAVANANYEMVIVLENPVLLDSIDLEKVDQVLAENSRTIVGFSRRILNDSEELPDVDSYFRSVPSNDSAGLAAYAIARRYFLELRGYDENPDMKGILGGDLLARHQRRGGTITTLGKAGGVVYSPTGSLSFATGSTLKAEEAEKLVSAKKSIYRNLIDWSVGPEMRVPLVSVAIATKDRADLVGESISSVLYQSFQDFEIVVVDDGSEDAEGVEEAIRSLGDSRIKLIRNSESRGVSHARNRAAANTNCLLTAVHDDDDIMLPGRLEWGIEALSENVDASYGSWTNFDHYDGSLRTFITRRDFDSDLVAFSGEGPGHSTWTIPTEIIKTIGYNESLTSSVDHYLATRAAAAGVRWGHIGKVAYLRRVHDFQLTSQDTARQKSGHTLSKFGNTFLASDHGISEMKERGKKHTYPAVRGAKQPALEFTGYLPDHLVRRDVIIDGNVSNALAQVGMPTKMVSLLEDRDLETGVCYVEQGLLRDVSFEDMVRLRRSGVTRWRAVGVLDVDNGGDALDSQKIEASSIEESETYLAWEKVTNQAFTRIKSILGMLRRDHRNGHLLIIDHGNDVPELVVPEQFTSALIRRRLLVRGELGVQVCYTVFGFDGVLAAVHVADYATKDGVASKIALYPSVGSTTLISTLEAERERRTLDSSIEDSGLGSN</sequence>
<dbReference type="AlphaFoldDB" id="G7I1L2"/>
<dbReference type="PANTHER" id="PTHR22916:SF3">
    <property type="entry name" value="UDP-GLCNAC:BETAGAL BETA-1,3-N-ACETYLGLUCOSAMINYLTRANSFERASE-LIKE PROTEIN 1"/>
    <property type="match status" value="1"/>
</dbReference>
<evidence type="ECO:0000313" key="2">
    <source>
        <dbReference type="EMBL" id="CCE56327.1"/>
    </source>
</evidence>
<dbReference type="EC" id="2.4.-.-" evidence="2"/>
<dbReference type="Gene3D" id="3.90.550.10">
    <property type="entry name" value="Spore Coat Polysaccharide Biosynthesis Protein SpsA, Chain A"/>
    <property type="match status" value="2"/>
</dbReference>